<sequence length="358" mass="38763">MARTQATRRRVLRGCGALGVVGLAGCANRSTDATTDADFPPGLTADGLEDPAALLEAHRRALPETSFTGSFEYRYRDSVKDTEATTTVDSFDIRADPAADRVVRTRHGTVPGYDRDRVVYVNGEYRATNRPAPLTHDGATAVIDDSLESIENWMLDPIDEYEGTRATDTGPVHEYRLSETTAFEASEGVPVPDAFPGSNPAGTGRILVDEAGRIRRYRTTQRGQFEAISSVIDLDITFGQFGRTEVAEPKRVDPVGADGHRTLDAGTKIELALRDYSWLGVEPAEIRGFDDPTLVLAAGKPYEVSVTGVGRAHDFEIRDAKGDVVDTTDGTSLEFVASEAMTSYRSNSIDVGGEVVVR</sequence>
<evidence type="ECO:0000313" key="3">
    <source>
        <dbReference type="Proteomes" id="UP000010843"/>
    </source>
</evidence>
<dbReference type="Proteomes" id="UP000011593">
    <property type="component" value="Unassembled WGS sequence"/>
</dbReference>
<dbReference type="AlphaFoldDB" id="L0JPX1"/>
<dbReference type="Proteomes" id="UP000010843">
    <property type="component" value="Chromosome"/>
</dbReference>
<dbReference type="InterPro" id="IPR006311">
    <property type="entry name" value="TAT_signal"/>
</dbReference>
<reference evidence="1" key="1">
    <citation type="submission" date="2012-02" db="EMBL/GenBank/DDBJ databases">
        <title>Complete sequence of chromosome of Natrinema pellirubrum DSM 15624.</title>
        <authorList>
            <consortium name="US DOE Joint Genome Institute"/>
            <person name="Lucas S."/>
            <person name="Han J."/>
            <person name="Lapidus A."/>
            <person name="Cheng J.-F."/>
            <person name="Goodwin L."/>
            <person name="Pitluck S."/>
            <person name="Peters L."/>
            <person name="Teshima H."/>
            <person name="Detter J.C."/>
            <person name="Han C."/>
            <person name="Tapia R."/>
            <person name="Land M."/>
            <person name="Hauser L."/>
            <person name="Kyrpides N."/>
            <person name="Ivanova N."/>
            <person name="Pagani I."/>
            <person name="Sproer C."/>
            <person name="Anderson I."/>
            <person name="Woyke T."/>
        </authorList>
    </citation>
    <scope>NUCLEOTIDE SEQUENCE</scope>
    <source>
        <strain evidence="1">DSM 15624</strain>
    </source>
</reference>
<protein>
    <submittedName>
        <fullName evidence="2">Blue (Type 1) copper domain-containing protein</fullName>
    </submittedName>
</protein>
<reference evidence="3" key="2">
    <citation type="submission" date="2012-02" db="EMBL/GenBank/DDBJ databases">
        <title>Complete sequence of chromosome of Natrinema pellirubrum DSM 15624.</title>
        <authorList>
            <person name="Lucas S."/>
            <person name="Han J."/>
            <person name="Lapidus A."/>
            <person name="Cheng J.-F."/>
            <person name="Goodwin L."/>
            <person name="Pitluck S."/>
            <person name="Peters L."/>
            <person name="Teshima H."/>
            <person name="Detter J.C."/>
            <person name="Han C."/>
            <person name="Tapia R."/>
            <person name="Land M."/>
            <person name="Hauser L."/>
            <person name="Kyrpides N."/>
            <person name="Ivanova N."/>
            <person name="Pagani I."/>
            <person name="Sproer C."/>
            <person name="Anderson I."/>
            <person name="Woyke T."/>
        </authorList>
    </citation>
    <scope>NUCLEOTIDE SEQUENCE [LARGE SCALE GENOMIC DNA]</scope>
    <source>
        <strain evidence="3">DSM 15624 / JCM 10476 / NCIMB 786</strain>
    </source>
</reference>
<dbReference type="eggNOG" id="arCOG11135">
    <property type="taxonomic scope" value="Archaea"/>
</dbReference>
<proteinExistence type="predicted"/>
<dbReference type="EMBL" id="CP003372">
    <property type="protein sequence ID" value="AGB32667.1"/>
    <property type="molecule type" value="Genomic_DNA"/>
</dbReference>
<reference evidence="2 4" key="3">
    <citation type="journal article" date="2014" name="PLoS Genet.">
        <title>Phylogenetically driven sequencing of extremely halophilic archaea reveals strategies for static and dynamic osmo-response.</title>
        <authorList>
            <person name="Becker E.A."/>
            <person name="Seitzer P.M."/>
            <person name="Tritt A."/>
            <person name="Larsen D."/>
            <person name="Krusor M."/>
            <person name="Yao A.I."/>
            <person name="Wu D."/>
            <person name="Madern D."/>
            <person name="Eisen J.A."/>
            <person name="Darling A.E."/>
            <person name="Facciotti M.T."/>
        </authorList>
    </citation>
    <scope>NUCLEOTIDE SEQUENCE [LARGE SCALE GENOMIC DNA]</scope>
    <source>
        <strain evidence="2 4">DSM 15624</strain>
    </source>
</reference>
<organism evidence="1 3">
    <name type="scientific">Natrinema pellirubrum (strain DSM 15624 / CIP 106293 / JCM 10476 / NCIMB 786 / 157)</name>
    <dbReference type="NCBI Taxonomy" id="797303"/>
    <lineage>
        <taxon>Archaea</taxon>
        <taxon>Methanobacteriati</taxon>
        <taxon>Methanobacteriota</taxon>
        <taxon>Stenosarchaea group</taxon>
        <taxon>Halobacteria</taxon>
        <taxon>Halobacteriales</taxon>
        <taxon>Natrialbaceae</taxon>
        <taxon>Natrinema</taxon>
    </lineage>
</organism>
<evidence type="ECO:0000313" key="4">
    <source>
        <dbReference type="Proteomes" id="UP000011593"/>
    </source>
</evidence>
<dbReference type="PROSITE" id="PS51318">
    <property type="entry name" value="TAT"/>
    <property type="match status" value="1"/>
</dbReference>
<dbReference type="KEGG" id="npe:Natpe_2869"/>
<dbReference type="EMBL" id="AOIE01000076">
    <property type="protein sequence ID" value="ELY73801.1"/>
    <property type="molecule type" value="Genomic_DNA"/>
</dbReference>
<evidence type="ECO:0000313" key="2">
    <source>
        <dbReference type="EMBL" id="ELY73801.1"/>
    </source>
</evidence>
<name>L0JPX1_NATP1</name>
<dbReference type="GeneID" id="14333449"/>
<dbReference type="HOGENOM" id="CLU_772969_0_0_2"/>
<dbReference type="eggNOG" id="arCOG02829">
    <property type="taxonomic scope" value="Archaea"/>
</dbReference>
<dbReference type="PROSITE" id="PS51257">
    <property type="entry name" value="PROKAR_LIPOPROTEIN"/>
    <property type="match status" value="1"/>
</dbReference>
<accession>L0JPX1</accession>
<keyword evidence="4" id="KW-1185">Reference proteome</keyword>
<dbReference type="OrthoDB" id="265568at2157"/>
<dbReference type="RefSeq" id="WP_006182048.1">
    <property type="nucleotide sequence ID" value="NC_019962.1"/>
</dbReference>
<dbReference type="PATRIC" id="fig|797303.5.peg.2709"/>
<gene>
    <name evidence="1" type="ordered locus">Natpe_2869</name>
    <name evidence="2" type="ORF">C488_13413</name>
</gene>
<evidence type="ECO:0000313" key="1">
    <source>
        <dbReference type="EMBL" id="AGB32667.1"/>
    </source>
</evidence>